<reference evidence="12" key="1">
    <citation type="submission" date="2021-09" db="EMBL/GenBank/DDBJ databases">
        <authorList>
            <consortium name="AG Swart"/>
            <person name="Singh M."/>
            <person name="Singh A."/>
            <person name="Seah K."/>
            <person name="Emmerich C."/>
        </authorList>
    </citation>
    <scope>NUCLEOTIDE SEQUENCE</scope>
    <source>
        <strain evidence="12">ATCC30299</strain>
    </source>
</reference>
<dbReference type="Pfam" id="PF16191">
    <property type="entry name" value="E1_4HB"/>
    <property type="match status" value="1"/>
</dbReference>
<dbReference type="GO" id="GO:0004839">
    <property type="term" value="F:ubiquitin activating enzyme activity"/>
    <property type="evidence" value="ECO:0007669"/>
    <property type="project" value="UniProtKB-EC"/>
</dbReference>
<dbReference type="InterPro" id="IPR042063">
    <property type="entry name" value="Ubi_acti_E1_SCCH"/>
</dbReference>
<dbReference type="EC" id="6.2.1.45" evidence="4"/>
<dbReference type="FunFam" id="3.50.50.80:FF:000001">
    <property type="entry name" value="ubiquitin-like modifier-activating enzyme 1"/>
    <property type="match status" value="1"/>
</dbReference>
<name>A0AAU9JBK2_9CILI</name>
<dbReference type="InterPro" id="IPR019572">
    <property type="entry name" value="UBA_E1_SCCH"/>
</dbReference>
<dbReference type="InterPro" id="IPR018075">
    <property type="entry name" value="UBQ-activ_enz_E1"/>
</dbReference>
<protein>
    <recommendedName>
        <fullName evidence="4">E1 ubiquitin-activating enzyme</fullName>
        <ecNumber evidence="4">6.2.1.45</ecNumber>
    </recommendedName>
</protein>
<dbReference type="SMART" id="SM00985">
    <property type="entry name" value="UBA_e1_C"/>
    <property type="match status" value="1"/>
</dbReference>
<evidence type="ECO:0000256" key="6">
    <source>
        <dbReference type="ARBA" id="ARBA00022741"/>
    </source>
</evidence>
<evidence type="ECO:0000256" key="8">
    <source>
        <dbReference type="ARBA" id="ARBA00022840"/>
    </source>
</evidence>
<dbReference type="InterPro" id="IPR018965">
    <property type="entry name" value="Ub-activating_enz_E1_C"/>
</dbReference>
<comment type="caution">
    <text evidence="12">The sequence shown here is derived from an EMBL/GenBank/DDBJ whole genome shotgun (WGS) entry which is preliminary data.</text>
</comment>
<dbReference type="Gene3D" id="3.50.50.80">
    <property type="entry name" value="Ubiquitin-activating enzyme E1, inactive adenylation domain, subdomain 1"/>
    <property type="match status" value="1"/>
</dbReference>
<dbReference type="PRINTS" id="PR01849">
    <property type="entry name" value="UBIQUITINACT"/>
</dbReference>
<proteinExistence type="inferred from homology"/>
<evidence type="ECO:0000256" key="7">
    <source>
        <dbReference type="ARBA" id="ARBA00022786"/>
    </source>
</evidence>
<dbReference type="Pfam" id="PF10585">
    <property type="entry name" value="UBA_E1_SCCH"/>
    <property type="match status" value="1"/>
</dbReference>
<evidence type="ECO:0000256" key="1">
    <source>
        <dbReference type="ARBA" id="ARBA00000488"/>
    </source>
</evidence>
<dbReference type="InterPro" id="IPR035985">
    <property type="entry name" value="Ubiquitin-activating_enz"/>
</dbReference>
<keyword evidence="8 10" id="KW-0067">ATP-binding</keyword>
<dbReference type="Gene3D" id="1.10.10.2660">
    <property type="entry name" value="Ubiquitin-activating enzyme E1, SCCH domain"/>
    <property type="match status" value="1"/>
</dbReference>
<gene>
    <name evidence="12" type="ORF">BSTOLATCC_MIC28656</name>
</gene>
<feature type="active site" description="Glycyl thioester intermediate" evidence="9">
    <location>
        <position position="588"/>
    </location>
</feature>
<dbReference type="GO" id="GO:0019948">
    <property type="term" value="F:SUMO activating enzyme activity"/>
    <property type="evidence" value="ECO:0007669"/>
    <property type="project" value="TreeGrafter"/>
</dbReference>
<evidence type="ECO:0000313" key="13">
    <source>
        <dbReference type="Proteomes" id="UP001162131"/>
    </source>
</evidence>
<dbReference type="Proteomes" id="UP001162131">
    <property type="component" value="Unassembled WGS sequence"/>
</dbReference>
<dbReference type="NCBIfam" id="TIGR01408">
    <property type="entry name" value="Ube1"/>
    <property type="match status" value="1"/>
</dbReference>
<evidence type="ECO:0000256" key="5">
    <source>
        <dbReference type="ARBA" id="ARBA00022598"/>
    </source>
</evidence>
<evidence type="ECO:0000259" key="11">
    <source>
        <dbReference type="SMART" id="SM00985"/>
    </source>
</evidence>
<accession>A0AAU9JBK2</accession>
<evidence type="ECO:0000256" key="4">
    <source>
        <dbReference type="ARBA" id="ARBA00012990"/>
    </source>
</evidence>
<dbReference type="Gene3D" id="3.40.50.720">
    <property type="entry name" value="NAD(P)-binding Rossmann-like Domain"/>
    <property type="match status" value="1"/>
</dbReference>
<dbReference type="SUPFAM" id="SSF69572">
    <property type="entry name" value="Activating enzymes of the ubiquitin-like proteins"/>
    <property type="match status" value="2"/>
</dbReference>
<dbReference type="Pfam" id="PF09358">
    <property type="entry name" value="E1_UFD"/>
    <property type="match status" value="1"/>
</dbReference>
<sequence length="1023" mass="114603">MAGIDTNLYSRQIGTFGMEMMGKLIQMKVLVSGLRGVGVETAKNLVLAGPGAVTLHDDALVSINDLGTNFYLSPEDVGTRTRGQATFPKVQELNPYVKVDLKEGALDEEFLSKFNVVFLSESDPATIARVNNFCRTHSPAIGFISCESWGASGYGFVDFGPEFVCFDKTGEDTRSFLISDISQENPGIVTVHDEKRHTYQDGDFVVFKEVQGMEELNNSPPRPIKVLGPYTFSIEDTTGYQAYQREGIVEQVKIPEKFHFKSWEESNLNPIVKDPLPVPDLGKFGRSEHLHIAFRALREFQRRHGSLPELHNQAHADEVVALAREINQAAKDQEKLFVDEVDAKVVEKVALYARAQISPIAAFWGGVMAQEIIKFTGKYSPMHQWLHIDFFEIIPEGAVDRTPTNTRYDDQIAIIGRDLQNRIGAIKTFLVGAGALGCEYLKLFALMGVASTTGSVIVTDDDSIEVSNLNRQFLFRKDDVGHSKSESAAREAQKMNTDLNVRALQNRVNPENEVIFNDAFWGNLDFVTNAVDNVNARLYVDGRCVWYEKPLLESGTLGTKANVQICLPHKTQSYGDSQDPPEESIPMCTLKNFPHSIEHCIEWARDEFEGTFSDGPQELNKYLEDPIKYLATLPSAGNTTVQREKLEKIKNFLQIMRNPSYEECVKLAREKLQELFHDIIAQLIHNFPVDYKTKDGQPFWSGPKRAPTPLIFDASDETQITFVLCMANLIAANLGIPQNKNVNEVREIAQKVQVKPFVPKQVHIQLEENEQQQAGGAGDEEAVLANLLNEMKIVDEAIKSHRLHPAQFEKDDDTNFHIDFINAASNLRARNYKIAEADRNKTKMIAGKIIPAIATTTAMIAGLVGVELYKLFIHENVEAYRNAFVNLALPLFVLSEPSPPVRTRTKAYDPILMGPVRAYPEAFSTWDKMAIQGPCSLGEFINKLKTEHKLKVNIVSCGKTCIYNGYLPGNKHGDRLPKILQDLYQEISGVRIIEGRRYLAIEASCESLEDGVDMAIPVIKYTF</sequence>
<keyword evidence="6 10" id="KW-0547">Nucleotide-binding</keyword>
<evidence type="ECO:0000256" key="3">
    <source>
        <dbReference type="ARBA" id="ARBA00005673"/>
    </source>
</evidence>
<dbReference type="PANTHER" id="PTHR10953">
    <property type="entry name" value="UBIQUITIN-ACTIVATING ENZYME E1"/>
    <property type="match status" value="1"/>
</dbReference>
<dbReference type="InterPro" id="IPR045886">
    <property type="entry name" value="ThiF/MoeB/HesA"/>
</dbReference>
<dbReference type="FunFam" id="1.10.10.2660:FF:000005">
    <property type="entry name" value="Ubiquitin-activating enzyme E1, putative"/>
    <property type="match status" value="1"/>
</dbReference>
<comment type="pathway">
    <text evidence="2">Protein modification; protein ubiquitination.</text>
</comment>
<dbReference type="CDD" id="cd01490">
    <property type="entry name" value="Ube1_repeat2"/>
    <property type="match status" value="1"/>
</dbReference>
<feature type="domain" description="Ubiquitin-activating enzyme E1 C-terminal" evidence="11">
    <location>
        <begin position="880"/>
        <end position="1019"/>
    </location>
</feature>
<dbReference type="GO" id="GO:0005737">
    <property type="term" value="C:cytoplasm"/>
    <property type="evidence" value="ECO:0007669"/>
    <property type="project" value="TreeGrafter"/>
</dbReference>
<dbReference type="InterPro" id="IPR033127">
    <property type="entry name" value="UBQ-activ_enz_E1_Cys_AS"/>
</dbReference>
<dbReference type="Gene3D" id="3.40.50.12550">
    <property type="entry name" value="Ubiquitin-activating enzyme E1, inactive adenylation domain, subdomain 2"/>
    <property type="match status" value="1"/>
</dbReference>
<organism evidence="12 13">
    <name type="scientific">Blepharisma stoltei</name>
    <dbReference type="NCBI Taxonomy" id="1481888"/>
    <lineage>
        <taxon>Eukaryota</taxon>
        <taxon>Sar</taxon>
        <taxon>Alveolata</taxon>
        <taxon>Ciliophora</taxon>
        <taxon>Postciliodesmatophora</taxon>
        <taxon>Heterotrichea</taxon>
        <taxon>Heterotrichida</taxon>
        <taxon>Blepharismidae</taxon>
        <taxon>Blepharisma</taxon>
    </lineage>
</organism>
<evidence type="ECO:0000256" key="9">
    <source>
        <dbReference type="PROSITE-ProRule" id="PRU10132"/>
    </source>
</evidence>
<dbReference type="InterPro" id="IPR000594">
    <property type="entry name" value="ThiF_NAD_FAD-bd"/>
</dbReference>
<dbReference type="InterPro" id="IPR042449">
    <property type="entry name" value="Ub-E1_IAD_1"/>
</dbReference>
<comment type="catalytic activity">
    <reaction evidence="1">
        <text>ATP + ubiquitin + [E1 ubiquitin-activating enzyme]-L-cysteine = AMP + diphosphate + S-ubiquitinyl-[E1 ubiquitin-activating enzyme]-L-cysteine.</text>
        <dbReference type="EC" id="6.2.1.45"/>
    </reaction>
</comment>
<dbReference type="FunFam" id="2.40.30.180:FF:000001">
    <property type="entry name" value="ubiquitin-like modifier-activating enzyme 1"/>
    <property type="match status" value="1"/>
</dbReference>
<dbReference type="InterPro" id="IPR032420">
    <property type="entry name" value="E1_4HB"/>
</dbReference>
<dbReference type="Gene3D" id="3.10.290.60">
    <property type="entry name" value="Ubiquitin-activating enzyme E1, UFD domain"/>
    <property type="match status" value="1"/>
</dbReference>
<dbReference type="GO" id="GO:0016925">
    <property type="term" value="P:protein sumoylation"/>
    <property type="evidence" value="ECO:0007669"/>
    <property type="project" value="TreeGrafter"/>
</dbReference>
<dbReference type="GO" id="GO:0005524">
    <property type="term" value="F:ATP binding"/>
    <property type="evidence" value="ECO:0007669"/>
    <property type="project" value="UniProtKB-KW"/>
</dbReference>
<comment type="similarity">
    <text evidence="3 10">Belongs to the ubiquitin-activating E1 family.</text>
</comment>
<keyword evidence="5 10" id="KW-0436">Ligase</keyword>
<evidence type="ECO:0000313" key="12">
    <source>
        <dbReference type="EMBL" id="CAG9321373.1"/>
    </source>
</evidence>
<dbReference type="PROSITE" id="PS00865">
    <property type="entry name" value="UBIQUITIN_ACTIVAT_2"/>
    <property type="match status" value="1"/>
</dbReference>
<keyword evidence="7 10" id="KW-0833">Ubl conjugation pathway</keyword>
<dbReference type="InterPro" id="IPR032418">
    <property type="entry name" value="E1_FCCH"/>
</dbReference>
<keyword evidence="13" id="KW-1185">Reference proteome</keyword>
<dbReference type="Pfam" id="PF16190">
    <property type="entry name" value="E1_FCCH"/>
    <property type="match status" value="1"/>
</dbReference>
<dbReference type="Pfam" id="PF00899">
    <property type="entry name" value="ThiF"/>
    <property type="match status" value="1"/>
</dbReference>
<dbReference type="InterPro" id="IPR042302">
    <property type="entry name" value="E1_FCCH_sf"/>
</dbReference>
<dbReference type="GO" id="GO:0031510">
    <property type="term" value="C:SUMO activating enzyme complex"/>
    <property type="evidence" value="ECO:0007669"/>
    <property type="project" value="TreeGrafter"/>
</dbReference>
<dbReference type="InterPro" id="IPR000011">
    <property type="entry name" value="UBQ/SUMO-activ_enz_E1-like"/>
</dbReference>
<evidence type="ECO:0000256" key="2">
    <source>
        <dbReference type="ARBA" id="ARBA00004906"/>
    </source>
</evidence>
<evidence type="ECO:0000256" key="10">
    <source>
        <dbReference type="RuleBase" id="RU000519"/>
    </source>
</evidence>
<dbReference type="InterPro" id="IPR038252">
    <property type="entry name" value="UBA_E1_C_sf"/>
</dbReference>
<dbReference type="EMBL" id="CAJZBQ010000028">
    <property type="protein sequence ID" value="CAG9321373.1"/>
    <property type="molecule type" value="Genomic_DNA"/>
</dbReference>
<dbReference type="Gene3D" id="2.40.30.180">
    <property type="entry name" value="Ubiquitin-activating enzyme E1, FCCH domain"/>
    <property type="match status" value="1"/>
</dbReference>
<dbReference type="PANTHER" id="PTHR10953:SF4">
    <property type="entry name" value="UBIQUITIN-ACTIVATING ENZYME E1 C-TERMINAL DOMAIN-CONTAINING PROTEIN"/>
    <property type="match status" value="1"/>
</dbReference>
<dbReference type="AlphaFoldDB" id="A0AAU9JBK2"/>